<evidence type="ECO:0000313" key="1">
    <source>
        <dbReference type="EMBL" id="BCB79432.1"/>
    </source>
</evidence>
<gene>
    <name evidence="1" type="ORF">Pflav_058420</name>
</gene>
<sequence length="105" mass="11550">MLTVLYRMRASLGSRLRTEEVAVVASAGTAWPFLALTLACRSGNRRPAASPRTSRRGETFVANLTLDGRVDPVEEVAYMLSRRLRSGSEWGRVSQARPAPMARMA</sequence>
<protein>
    <submittedName>
        <fullName evidence="1">Uncharacterized protein</fullName>
    </submittedName>
</protein>
<dbReference type="RefSeq" id="WP_173039381.1">
    <property type="nucleotide sequence ID" value="NZ_AP022870.1"/>
</dbReference>
<dbReference type="AlphaFoldDB" id="A0A6F8XZZ1"/>
<reference evidence="1 2" key="2">
    <citation type="submission" date="2020-03" db="EMBL/GenBank/DDBJ databases">
        <authorList>
            <person name="Ichikawa N."/>
            <person name="Kimura A."/>
            <person name="Kitahashi Y."/>
            <person name="Uohara A."/>
        </authorList>
    </citation>
    <scope>NUCLEOTIDE SEQUENCE [LARGE SCALE GENOMIC DNA]</scope>
    <source>
        <strain evidence="1 2">NBRC 107702</strain>
    </source>
</reference>
<keyword evidence="2" id="KW-1185">Reference proteome</keyword>
<dbReference type="Proteomes" id="UP000502508">
    <property type="component" value="Chromosome"/>
</dbReference>
<proteinExistence type="predicted"/>
<dbReference type="EMBL" id="AP022870">
    <property type="protein sequence ID" value="BCB79432.1"/>
    <property type="molecule type" value="Genomic_DNA"/>
</dbReference>
<dbReference type="KEGG" id="pfla:Pflav_058420"/>
<reference evidence="1 2" key="1">
    <citation type="submission" date="2020-03" db="EMBL/GenBank/DDBJ databases">
        <title>Whole genome shotgun sequence of Phytohabitans flavus NBRC 107702.</title>
        <authorList>
            <person name="Komaki H."/>
            <person name="Tamura T."/>
        </authorList>
    </citation>
    <scope>NUCLEOTIDE SEQUENCE [LARGE SCALE GENOMIC DNA]</scope>
    <source>
        <strain evidence="1 2">NBRC 107702</strain>
    </source>
</reference>
<accession>A0A6F8XZZ1</accession>
<evidence type="ECO:0000313" key="2">
    <source>
        <dbReference type="Proteomes" id="UP000502508"/>
    </source>
</evidence>
<name>A0A6F8XZZ1_9ACTN</name>
<organism evidence="1 2">
    <name type="scientific">Phytohabitans flavus</name>
    <dbReference type="NCBI Taxonomy" id="1076124"/>
    <lineage>
        <taxon>Bacteria</taxon>
        <taxon>Bacillati</taxon>
        <taxon>Actinomycetota</taxon>
        <taxon>Actinomycetes</taxon>
        <taxon>Micromonosporales</taxon>
        <taxon>Micromonosporaceae</taxon>
    </lineage>
</organism>